<evidence type="ECO:0000256" key="2">
    <source>
        <dbReference type="ARBA" id="ARBA00022692"/>
    </source>
</evidence>
<keyword evidence="8" id="KW-1185">Reference proteome</keyword>
<dbReference type="Pfam" id="PF00001">
    <property type="entry name" value="7tm_1"/>
    <property type="match status" value="1"/>
</dbReference>
<dbReference type="GO" id="GO:0016020">
    <property type="term" value="C:membrane"/>
    <property type="evidence" value="ECO:0007669"/>
    <property type="project" value="UniProtKB-SubCell"/>
</dbReference>
<dbReference type="OrthoDB" id="10042731at2759"/>
<dbReference type="PANTHER" id="PTHR45698">
    <property type="entry name" value="TRACE AMINE-ASSOCIATED RECEPTOR 19N-RELATED"/>
    <property type="match status" value="1"/>
</dbReference>
<evidence type="ECO:0000256" key="1">
    <source>
        <dbReference type="ARBA" id="ARBA00004370"/>
    </source>
</evidence>
<dbReference type="GO" id="GO:0004930">
    <property type="term" value="F:G protein-coupled receptor activity"/>
    <property type="evidence" value="ECO:0007669"/>
    <property type="project" value="InterPro"/>
</dbReference>
<feature type="domain" description="G-protein coupled receptors family 1 profile" evidence="6">
    <location>
        <begin position="41"/>
        <end position="323"/>
    </location>
</feature>
<sequence>MADEGSPTTFTTDPTVVEAVASGPIFMKICFTIISVLGVTGNGLVLVVFYNDPELRFITNILIGHQSLVDLISSFLLFLTFVVPGVSLETICVGHPVLASIICKIWASEFLYWAAVKVSTLNLVFLTVTRYFAIVRPMYCRMRASKRGIINTCYVMWIVGTLTVIYFPVIHNVSDDGECTTRLERGSVWRYLIAFIALFSILVMPLMVMLYVYLSIVWKLRPAKTLALKRKRKTAVCSMTRSNGSYTVKIHFAPTARSAKERNRRNVLTTLFIVCLTYTICWTPDIILYFHHNVVIRHDWKEPFHQFAILLAASNVCVNPLIYSFKYKNFQRGLKRLSLKCATYSSRTCASTIATAKRISESSAPSSRCSSTM</sequence>
<dbReference type="Gene3D" id="1.20.1070.10">
    <property type="entry name" value="Rhodopsin 7-helix transmembrane proteins"/>
    <property type="match status" value="1"/>
</dbReference>
<feature type="transmembrane region" description="Helical" evidence="5">
    <location>
        <begin position="191"/>
        <end position="214"/>
    </location>
</feature>
<feature type="transmembrane region" description="Helical" evidence="5">
    <location>
        <begin position="154"/>
        <end position="171"/>
    </location>
</feature>
<dbReference type="SUPFAM" id="SSF81321">
    <property type="entry name" value="Family A G protein-coupled receptor-like"/>
    <property type="match status" value="1"/>
</dbReference>
<dbReference type="Proteomes" id="UP001152320">
    <property type="component" value="Chromosome 4"/>
</dbReference>
<evidence type="ECO:0000256" key="5">
    <source>
        <dbReference type="SAM" id="Phobius"/>
    </source>
</evidence>
<accession>A0A9Q1CEN0</accession>
<keyword evidence="7" id="KW-0675">Receptor</keyword>
<keyword evidence="4 5" id="KW-0472">Membrane</keyword>
<gene>
    <name evidence="7" type="ORF">HOLleu_10304</name>
</gene>
<dbReference type="CDD" id="cd00637">
    <property type="entry name" value="7tm_classA_rhodopsin-like"/>
    <property type="match status" value="1"/>
</dbReference>
<proteinExistence type="predicted"/>
<keyword evidence="2 5" id="KW-0812">Transmembrane</keyword>
<protein>
    <submittedName>
        <fullName evidence="7">RYamide receptor</fullName>
    </submittedName>
</protein>
<evidence type="ECO:0000259" key="6">
    <source>
        <dbReference type="PROSITE" id="PS50262"/>
    </source>
</evidence>
<dbReference type="PANTHER" id="PTHR45698:SF1">
    <property type="entry name" value="TRACE AMINE-ASSOCIATED RECEPTOR 13C-LIKE"/>
    <property type="match status" value="1"/>
</dbReference>
<feature type="transmembrane region" description="Helical" evidence="5">
    <location>
        <begin position="110"/>
        <end position="133"/>
    </location>
</feature>
<keyword evidence="3 5" id="KW-1133">Transmembrane helix</keyword>
<feature type="transmembrane region" description="Helical" evidence="5">
    <location>
        <begin position="71"/>
        <end position="98"/>
    </location>
</feature>
<evidence type="ECO:0000313" key="7">
    <source>
        <dbReference type="EMBL" id="KAJ8043280.1"/>
    </source>
</evidence>
<reference evidence="7" key="1">
    <citation type="submission" date="2021-10" db="EMBL/GenBank/DDBJ databases">
        <title>Tropical sea cucumber genome reveals ecological adaptation and Cuvierian tubules defense mechanism.</title>
        <authorList>
            <person name="Chen T."/>
        </authorList>
    </citation>
    <scope>NUCLEOTIDE SEQUENCE</scope>
    <source>
        <strain evidence="7">Nanhai2018</strain>
        <tissue evidence="7">Muscle</tissue>
    </source>
</reference>
<evidence type="ECO:0000313" key="8">
    <source>
        <dbReference type="Proteomes" id="UP001152320"/>
    </source>
</evidence>
<dbReference type="EMBL" id="JAIZAY010000004">
    <property type="protein sequence ID" value="KAJ8043280.1"/>
    <property type="molecule type" value="Genomic_DNA"/>
</dbReference>
<organism evidence="7 8">
    <name type="scientific">Holothuria leucospilota</name>
    <name type="common">Black long sea cucumber</name>
    <name type="synonym">Mertensiothuria leucospilota</name>
    <dbReference type="NCBI Taxonomy" id="206669"/>
    <lineage>
        <taxon>Eukaryota</taxon>
        <taxon>Metazoa</taxon>
        <taxon>Echinodermata</taxon>
        <taxon>Eleutherozoa</taxon>
        <taxon>Echinozoa</taxon>
        <taxon>Holothuroidea</taxon>
        <taxon>Aspidochirotacea</taxon>
        <taxon>Aspidochirotida</taxon>
        <taxon>Holothuriidae</taxon>
        <taxon>Holothuria</taxon>
    </lineage>
</organism>
<feature type="transmembrane region" description="Helical" evidence="5">
    <location>
        <begin position="267"/>
        <end position="292"/>
    </location>
</feature>
<dbReference type="PRINTS" id="PR00237">
    <property type="entry name" value="GPCRRHODOPSN"/>
</dbReference>
<name>A0A9Q1CEN0_HOLLE</name>
<comment type="caution">
    <text evidence="7">The sequence shown here is derived from an EMBL/GenBank/DDBJ whole genome shotgun (WGS) entry which is preliminary data.</text>
</comment>
<dbReference type="AlphaFoldDB" id="A0A9Q1CEN0"/>
<feature type="transmembrane region" description="Helical" evidence="5">
    <location>
        <begin position="25"/>
        <end position="50"/>
    </location>
</feature>
<feature type="transmembrane region" description="Helical" evidence="5">
    <location>
        <begin position="304"/>
        <end position="325"/>
    </location>
</feature>
<dbReference type="InterPro" id="IPR000276">
    <property type="entry name" value="GPCR_Rhodpsn"/>
</dbReference>
<evidence type="ECO:0000256" key="4">
    <source>
        <dbReference type="ARBA" id="ARBA00023136"/>
    </source>
</evidence>
<evidence type="ECO:0000256" key="3">
    <source>
        <dbReference type="ARBA" id="ARBA00022989"/>
    </source>
</evidence>
<dbReference type="PROSITE" id="PS50262">
    <property type="entry name" value="G_PROTEIN_RECEP_F1_2"/>
    <property type="match status" value="1"/>
</dbReference>
<comment type="subcellular location">
    <subcellularLocation>
        <location evidence="1">Membrane</location>
    </subcellularLocation>
</comment>
<dbReference type="InterPro" id="IPR017452">
    <property type="entry name" value="GPCR_Rhodpsn_7TM"/>
</dbReference>